<dbReference type="InterPro" id="IPR003382">
    <property type="entry name" value="Flavoprotein"/>
</dbReference>
<evidence type="ECO:0000313" key="6">
    <source>
        <dbReference type="Proteomes" id="UP001153365"/>
    </source>
</evidence>
<evidence type="ECO:0000313" key="4">
    <source>
        <dbReference type="EMBL" id="CAH7688371.1"/>
    </source>
</evidence>
<dbReference type="SUPFAM" id="SSF52507">
    <property type="entry name" value="Homo-oligomeric flavin-containing Cys decarboxylases, HFCD"/>
    <property type="match status" value="1"/>
</dbReference>
<dbReference type="GO" id="GO:0071513">
    <property type="term" value="C:phosphopantothenoylcysteine decarboxylase complex"/>
    <property type="evidence" value="ECO:0007669"/>
    <property type="project" value="TreeGrafter"/>
</dbReference>
<organism evidence="4 6">
    <name type="scientific">Phakopsora pachyrhizi</name>
    <name type="common">Asian soybean rust disease fungus</name>
    <dbReference type="NCBI Taxonomy" id="170000"/>
    <lineage>
        <taxon>Eukaryota</taxon>
        <taxon>Fungi</taxon>
        <taxon>Dikarya</taxon>
        <taxon>Basidiomycota</taxon>
        <taxon>Pucciniomycotina</taxon>
        <taxon>Pucciniomycetes</taxon>
        <taxon>Pucciniales</taxon>
        <taxon>Phakopsoraceae</taxon>
        <taxon>Phakopsora</taxon>
    </lineage>
</organism>
<comment type="similarity">
    <text evidence="2">Belongs to the HFCD (homooligomeric flavin containing Cys decarboxylase) superfamily.</text>
</comment>
<comment type="caution">
    <text evidence="4">The sequence shown here is derived from an EMBL/GenBank/DDBJ whole genome shotgun (WGS) entry which is preliminary data.</text>
</comment>
<dbReference type="AlphaFoldDB" id="A0AAV0BQQ2"/>
<evidence type="ECO:0000256" key="1">
    <source>
        <dbReference type="ARBA" id="ARBA00022993"/>
    </source>
</evidence>
<reference evidence="4" key="1">
    <citation type="submission" date="2022-06" db="EMBL/GenBank/DDBJ databases">
        <authorList>
            <consortium name="SYNGENTA / RWTH Aachen University"/>
        </authorList>
    </citation>
    <scope>NUCLEOTIDE SEQUENCE</scope>
</reference>
<evidence type="ECO:0000256" key="2">
    <source>
        <dbReference type="ARBA" id="ARBA00038350"/>
    </source>
</evidence>
<dbReference type="PANTHER" id="PTHR14359:SF6">
    <property type="entry name" value="PHOSPHOPANTOTHENOYLCYSTEINE DECARBOXYLASE"/>
    <property type="match status" value="1"/>
</dbReference>
<name>A0AAV0BQQ2_PHAPC</name>
<dbReference type="Pfam" id="PF02441">
    <property type="entry name" value="Flavoprotein"/>
    <property type="match status" value="1"/>
</dbReference>
<evidence type="ECO:0000313" key="5">
    <source>
        <dbReference type="EMBL" id="CAH7690765.1"/>
    </source>
</evidence>
<dbReference type="EMBL" id="CALTRL010006388">
    <property type="protein sequence ID" value="CAH7690765.1"/>
    <property type="molecule type" value="Genomic_DNA"/>
</dbReference>
<sequence>MKSVVKNQRAGDNDLLSSKRSRTNTNNILICCSGSVAGIKIPLIVNQLRSYDKLEVQIVATENGIKFLDLDLLRDVKVWKDEDEWKDWNKVSDPILHIELRRWADMILICPCSANTLAKISNGICDNLLTSLIRASNPNEIPIYIFPSMNTMMYENPITKLQLENLKQNLNFKTLGPITKKLACGDTGIGAMTEWKDVVQIVVERFQLKLRSTHNLC</sequence>
<feature type="domain" description="Flavoprotein" evidence="3">
    <location>
        <begin position="27"/>
        <end position="204"/>
    </location>
</feature>
<dbReference type="PANTHER" id="PTHR14359">
    <property type="entry name" value="HOMO-OLIGOMERIC FLAVIN CONTAINING CYS DECARBOXYLASE FAMILY"/>
    <property type="match status" value="1"/>
</dbReference>
<dbReference type="GO" id="GO:0015937">
    <property type="term" value="P:coenzyme A biosynthetic process"/>
    <property type="evidence" value="ECO:0007669"/>
    <property type="project" value="UniProtKB-KW"/>
</dbReference>
<dbReference type="GO" id="GO:0004633">
    <property type="term" value="F:phosphopantothenoylcysteine decarboxylase activity"/>
    <property type="evidence" value="ECO:0007669"/>
    <property type="project" value="TreeGrafter"/>
</dbReference>
<dbReference type="EMBL" id="CALTRL010005975">
    <property type="protein sequence ID" value="CAH7688371.1"/>
    <property type="molecule type" value="Genomic_DNA"/>
</dbReference>
<dbReference type="GO" id="GO:0010181">
    <property type="term" value="F:FMN binding"/>
    <property type="evidence" value="ECO:0007669"/>
    <property type="project" value="TreeGrafter"/>
</dbReference>
<accession>A0AAV0BQQ2</accession>
<keyword evidence="6" id="KW-1185">Reference proteome</keyword>
<dbReference type="Proteomes" id="UP001153365">
    <property type="component" value="Unassembled WGS sequence"/>
</dbReference>
<dbReference type="Gene3D" id="3.40.50.1950">
    <property type="entry name" value="Flavin prenyltransferase-like"/>
    <property type="match status" value="1"/>
</dbReference>
<dbReference type="InterPro" id="IPR036551">
    <property type="entry name" value="Flavin_trans-like"/>
</dbReference>
<evidence type="ECO:0000259" key="3">
    <source>
        <dbReference type="Pfam" id="PF02441"/>
    </source>
</evidence>
<proteinExistence type="inferred from homology"/>
<keyword evidence="1" id="KW-0173">Coenzyme A biosynthesis</keyword>
<protein>
    <submittedName>
        <fullName evidence="4">Flavo protein</fullName>
    </submittedName>
</protein>
<gene>
    <name evidence="4" type="ORF">PPACK8108_LOCUS23329</name>
    <name evidence="5" type="ORF">PPACK8108_LOCUS26198</name>
</gene>